<reference evidence="3" key="1">
    <citation type="submission" date="2020-01" db="EMBL/GenBank/DDBJ databases">
        <authorList>
            <consortium name="DOE Joint Genome Institute"/>
            <person name="Haridas S."/>
            <person name="Albert R."/>
            <person name="Binder M."/>
            <person name="Bloem J."/>
            <person name="Labutti K."/>
            <person name="Salamov A."/>
            <person name="Andreopoulos B."/>
            <person name="Baker S.E."/>
            <person name="Barry K."/>
            <person name="Bills G."/>
            <person name="Bluhm B.H."/>
            <person name="Cannon C."/>
            <person name="Castanera R."/>
            <person name="Culley D.E."/>
            <person name="Daum C."/>
            <person name="Ezra D."/>
            <person name="Gonzalez J.B."/>
            <person name="Henrissat B."/>
            <person name="Kuo A."/>
            <person name="Liang C."/>
            <person name="Lipzen A."/>
            <person name="Lutzoni F."/>
            <person name="Magnuson J."/>
            <person name="Mondo S."/>
            <person name="Nolan M."/>
            <person name="Ohm R."/>
            <person name="Pangilinan J."/>
            <person name="Park H.-J."/>
            <person name="Ramirez L."/>
            <person name="Alfaro M."/>
            <person name="Sun H."/>
            <person name="Tritt A."/>
            <person name="Yoshinaga Y."/>
            <person name="Zwiers L.-H."/>
            <person name="Turgeon B.G."/>
            <person name="Goodwin S.B."/>
            <person name="Spatafora J.W."/>
            <person name="Crous P.W."/>
            <person name="Grigoriev I.V."/>
        </authorList>
    </citation>
    <scope>NUCLEOTIDE SEQUENCE</scope>
    <source>
        <strain evidence="3">CBS 342.82</strain>
    </source>
</reference>
<dbReference type="SUPFAM" id="SSF56784">
    <property type="entry name" value="HAD-like"/>
    <property type="match status" value="1"/>
</dbReference>
<dbReference type="GeneID" id="54363844"/>
<dbReference type="CDD" id="cd02603">
    <property type="entry name" value="HAD_sEH-N_like"/>
    <property type="match status" value="1"/>
</dbReference>
<dbReference type="OrthoDB" id="2012566at2759"/>
<dbReference type="Proteomes" id="UP000504637">
    <property type="component" value="Unplaced"/>
</dbReference>
<dbReference type="NCBIfam" id="TIGR01509">
    <property type="entry name" value="HAD-SF-IA-v3"/>
    <property type="match status" value="1"/>
</dbReference>
<dbReference type="PANTHER" id="PTHR43611">
    <property type="entry name" value="ALPHA-D-GLUCOSE 1-PHOSPHATE PHOSPHATASE"/>
    <property type="match status" value="1"/>
</dbReference>
<dbReference type="Gene3D" id="1.10.150.240">
    <property type="entry name" value="Putative phosphatase, domain 2"/>
    <property type="match status" value="1"/>
</dbReference>
<dbReference type="AlphaFoldDB" id="A0A6J3LS51"/>
<proteinExistence type="predicted"/>
<dbReference type="PANTHER" id="PTHR43611:SF3">
    <property type="entry name" value="FLAVIN MONONUCLEOTIDE HYDROLASE 1, CHLOROPLATIC"/>
    <property type="match status" value="1"/>
</dbReference>
<dbReference type="SFLD" id="SFLDS00003">
    <property type="entry name" value="Haloacid_Dehalogenase"/>
    <property type="match status" value="1"/>
</dbReference>
<feature type="region of interest" description="Disordered" evidence="1">
    <location>
        <begin position="406"/>
        <end position="430"/>
    </location>
</feature>
<gene>
    <name evidence="3" type="ORF">K489DRAFT_385227</name>
</gene>
<dbReference type="RefSeq" id="XP_033455150.1">
    <property type="nucleotide sequence ID" value="XM_033606044.1"/>
</dbReference>
<name>A0A6J3LS51_9PEZI</name>
<dbReference type="InterPro" id="IPR023198">
    <property type="entry name" value="PGP-like_dom2"/>
</dbReference>
<dbReference type="SFLD" id="SFLDG01129">
    <property type="entry name" value="C1.5:_HAD__Beta-PGM__Phosphata"/>
    <property type="match status" value="1"/>
</dbReference>
<feature type="compositionally biased region" description="Polar residues" evidence="1">
    <location>
        <begin position="406"/>
        <end position="418"/>
    </location>
</feature>
<accession>A0A6J3LS51</accession>
<dbReference type="Pfam" id="PF00702">
    <property type="entry name" value="Hydrolase"/>
    <property type="match status" value="1"/>
</dbReference>
<dbReference type="InterPro" id="IPR008930">
    <property type="entry name" value="Terpenoid_cyclase/PrenylTrfase"/>
</dbReference>
<sequence length="521" mass="57925">MSAPLPSGARMSSSNIDDTPERVPLKALIFDLGDVLFTWSASTTTSIPAKTLRSILNTDAWVDFDCGRITQEECYDQAARHVPFSAKEIREAFRQARDSLQPNMEVIEAIRSLKKSSHGQLKIFAMSNISKEDYAYVSAAVDDWQIFDRVFASGHAGMRKPDAAFYRHVLDAVSLSPRDVMFIDDKVENVLAAQNLGIRAVVFSESQVVVDILARIESDPCERGYRYLLSHRDDCRTFTETGVSIDDNFAKLLIQEALPFLDVVQPEWNEKITWNYFIGTPVLVPGAKFPDDLDTTSLALMVVPPESPATATAVLDNVLKFVLPDGRFQTYFDWDKPRFDEIVSANILACFYAHGRGHQLPNTLPMLHTFLLDRGYEQGTRYYPDADNCLYFLSRLLKHIMSTSTAISPDQPKQTFSRPPTPPSDDAGKDLPTTLTHLLISRVLERVGTPAGGAVQLALRVITCSQWAIPCRKDVAALKALQEEDGGWPGGWMYRYGSTGMRLGNRAVATALACKALDTAV</sequence>
<dbReference type="InterPro" id="IPR006439">
    <property type="entry name" value="HAD-SF_hydro_IA"/>
</dbReference>
<reference evidence="3" key="3">
    <citation type="submission" date="2025-08" db="UniProtKB">
        <authorList>
            <consortium name="RefSeq"/>
        </authorList>
    </citation>
    <scope>IDENTIFICATION</scope>
    <source>
        <strain evidence="3">CBS 342.82</strain>
    </source>
</reference>
<protein>
    <submittedName>
        <fullName evidence="3">HAD-like protein</fullName>
    </submittedName>
</protein>
<dbReference type="InterPro" id="IPR023214">
    <property type="entry name" value="HAD_sf"/>
</dbReference>
<dbReference type="PRINTS" id="PR00413">
    <property type="entry name" value="HADHALOGNASE"/>
</dbReference>
<reference evidence="3" key="2">
    <citation type="submission" date="2020-04" db="EMBL/GenBank/DDBJ databases">
        <authorList>
            <consortium name="NCBI Genome Project"/>
        </authorList>
    </citation>
    <scope>NUCLEOTIDE SEQUENCE</scope>
    <source>
        <strain evidence="3">CBS 342.82</strain>
    </source>
</reference>
<dbReference type="GO" id="GO:0016791">
    <property type="term" value="F:phosphatase activity"/>
    <property type="evidence" value="ECO:0007669"/>
    <property type="project" value="UniProtKB-ARBA"/>
</dbReference>
<keyword evidence="2" id="KW-1185">Reference proteome</keyword>
<dbReference type="SUPFAM" id="SSF48239">
    <property type="entry name" value="Terpenoid cyclases/Protein prenyltransferases"/>
    <property type="match status" value="1"/>
</dbReference>
<evidence type="ECO:0000313" key="2">
    <source>
        <dbReference type="Proteomes" id="UP000504637"/>
    </source>
</evidence>
<organism evidence="3">
    <name type="scientific">Dissoconium aciculare CBS 342.82</name>
    <dbReference type="NCBI Taxonomy" id="1314786"/>
    <lineage>
        <taxon>Eukaryota</taxon>
        <taxon>Fungi</taxon>
        <taxon>Dikarya</taxon>
        <taxon>Ascomycota</taxon>
        <taxon>Pezizomycotina</taxon>
        <taxon>Dothideomycetes</taxon>
        <taxon>Dothideomycetidae</taxon>
        <taxon>Mycosphaerellales</taxon>
        <taxon>Dissoconiaceae</taxon>
        <taxon>Dissoconium</taxon>
    </lineage>
</organism>
<evidence type="ECO:0000256" key="1">
    <source>
        <dbReference type="SAM" id="MobiDB-lite"/>
    </source>
</evidence>
<dbReference type="Gene3D" id="3.40.50.1000">
    <property type="entry name" value="HAD superfamily/HAD-like"/>
    <property type="match status" value="1"/>
</dbReference>
<dbReference type="InterPro" id="IPR036412">
    <property type="entry name" value="HAD-like_sf"/>
</dbReference>
<evidence type="ECO:0000313" key="3">
    <source>
        <dbReference type="RefSeq" id="XP_033455150.1"/>
    </source>
</evidence>